<dbReference type="Proteomes" id="UP001152888">
    <property type="component" value="Unassembled WGS sequence"/>
</dbReference>
<evidence type="ECO:0000313" key="2">
    <source>
        <dbReference type="Proteomes" id="UP001152888"/>
    </source>
</evidence>
<protein>
    <submittedName>
        <fullName evidence="1">Uncharacterized protein</fullName>
    </submittedName>
</protein>
<accession>A0A9P0MF40</accession>
<reference evidence="1" key="1">
    <citation type="submission" date="2022-03" db="EMBL/GenBank/DDBJ databases">
        <authorList>
            <person name="Sayadi A."/>
        </authorList>
    </citation>
    <scope>NUCLEOTIDE SEQUENCE</scope>
</reference>
<keyword evidence="2" id="KW-1185">Reference proteome</keyword>
<name>A0A9P0MF40_ACAOB</name>
<evidence type="ECO:0000313" key="1">
    <source>
        <dbReference type="EMBL" id="CAH2011238.1"/>
    </source>
</evidence>
<sequence length="74" mass="8659">MEDKYNYNGTDIIKTSTLFKETPQAALFHKPYRDTCSRCDNLQNLIRYSTNEDVIKNAKEDLEKSPESNRCHKS</sequence>
<proteinExistence type="predicted"/>
<comment type="caution">
    <text evidence="1">The sequence shown here is derived from an EMBL/GenBank/DDBJ whole genome shotgun (WGS) entry which is preliminary data.</text>
</comment>
<organism evidence="1 2">
    <name type="scientific">Acanthoscelides obtectus</name>
    <name type="common">Bean weevil</name>
    <name type="synonym">Bruchus obtectus</name>
    <dbReference type="NCBI Taxonomy" id="200917"/>
    <lineage>
        <taxon>Eukaryota</taxon>
        <taxon>Metazoa</taxon>
        <taxon>Ecdysozoa</taxon>
        <taxon>Arthropoda</taxon>
        <taxon>Hexapoda</taxon>
        <taxon>Insecta</taxon>
        <taxon>Pterygota</taxon>
        <taxon>Neoptera</taxon>
        <taxon>Endopterygota</taxon>
        <taxon>Coleoptera</taxon>
        <taxon>Polyphaga</taxon>
        <taxon>Cucujiformia</taxon>
        <taxon>Chrysomeloidea</taxon>
        <taxon>Chrysomelidae</taxon>
        <taxon>Bruchinae</taxon>
        <taxon>Bruchini</taxon>
        <taxon>Acanthoscelides</taxon>
    </lineage>
</organism>
<gene>
    <name evidence="1" type="ORF">ACAOBT_LOCUS32052</name>
</gene>
<dbReference type="AlphaFoldDB" id="A0A9P0MF40"/>
<dbReference type="EMBL" id="CAKOFQ010008051">
    <property type="protein sequence ID" value="CAH2011238.1"/>
    <property type="molecule type" value="Genomic_DNA"/>
</dbReference>